<dbReference type="PROSITE" id="PS51465">
    <property type="entry name" value="KAZAL_2"/>
    <property type="match status" value="1"/>
</dbReference>
<evidence type="ECO:0000259" key="1">
    <source>
        <dbReference type="PROSITE" id="PS51465"/>
    </source>
</evidence>
<dbReference type="InParanoid" id="A9A3H9"/>
<dbReference type="OrthoDB" id="197151at2157"/>
<name>A9A3H9_NITMS</name>
<proteinExistence type="predicted"/>
<protein>
    <submittedName>
        <fullName evidence="2">Proteinase inhibitor I1 Kazal</fullName>
    </submittedName>
</protein>
<dbReference type="eggNOG" id="arCOG10350">
    <property type="taxonomic scope" value="Archaea"/>
</dbReference>
<feature type="domain" description="Kazal-like" evidence="1">
    <location>
        <begin position="291"/>
        <end position="340"/>
    </location>
</feature>
<dbReference type="PANTHER" id="PTHR23131">
    <property type="entry name" value="ENDORIBONUCLEASE LACTB2"/>
    <property type="match status" value="1"/>
</dbReference>
<dbReference type="AlphaFoldDB" id="A9A3H9"/>
<dbReference type="PANTHER" id="PTHR23131:SF4">
    <property type="entry name" value="METALLO-BETA-LACTAMASE SUPERFAMILY POTEIN"/>
    <property type="match status" value="1"/>
</dbReference>
<dbReference type="Proteomes" id="UP000000792">
    <property type="component" value="Chromosome"/>
</dbReference>
<keyword evidence="3" id="KW-1185">Reference proteome</keyword>
<evidence type="ECO:0000313" key="2">
    <source>
        <dbReference type="EMBL" id="ABX12911.1"/>
    </source>
</evidence>
<dbReference type="KEGG" id="nmr:Nmar_1015"/>
<evidence type="ECO:0000313" key="3">
    <source>
        <dbReference type="Proteomes" id="UP000000792"/>
    </source>
</evidence>
<dbReference type="HOGENOM" id="CLU_069534_0_0_2"/>
<sequence length="343" mass="38113">MKLIIAISLFLLGTFAISNSFADETISENYSSINQQELKVMVENWMNNPDEDDTRQRLEIMKAYYAFEETGNQLSHDQEGLVLMNQIRKMVSLQIPVEELDELRKQVRIELGLEVPYETKIFHVDSSLVDCVGVGPMKCMQIREDPNSNWQNFYDSIQGFDYAEGKSYKISVKVTDVESPPADASSKKYELIEILDQKSFAKHIPYKGVCAPGFVSLGEICVLNDRCGPGIYPGKVCVMDGVKQPYLRPSQQGDAGISSADVICAEELNLIFKSHDGSPACVTSETAKNLEQRGWQIPLPVFACTLEYAPVCGVDGKTYGNKCAIASSHVTIKHVGECTNDIP</sequence>
<dbReference type="SMART" id="SM00280">
    <property type="entry name" value="KAZAL"/>
    <property type="match status" value="1"/>
</dbReference>
<dbReference type="SUPFAM" id="SSF100895">
    <property type="entry name" value="Kazal-type serine protease inhibitors"/>
    <property type="match status" value="1"/>
</dbReference>
<gene>
    <name evidence="2" type="ordered locus">Nmar_1015</name>
</gene>
<dbReference type="InterPro" id="IPR036058">
    <property type="entry name" value="Kazal_dom_sf"/>
</dbReference>
<dbReference type="Pfam" id="PF00050">
    <property type="entry name" value="Kazal_1"/>
    <property type="match status" value="1"/>
</dbReference>
<dbReference type="Pfam" id="PF14302">
    <property type="entry name" value="DUF4377"/>
    <property type="match status" value="1"/>
</dbReference>
<dbReference type="RefSeq" id="WP_012215398.1">
    <property type="nucleotide sequence ID" value="NC_010085.1"/>
</dbReference>
<accession>A9A3H9</accession>
<dbReference type="InterPro" id="IPR025485">
    <property type="entry name" value="DUF4377"/>
</dbReference>
<dbReference type="InterPro" id="IPR050662">
    <property type="entry name" value="Sec-metab_biosynth-thioest"/>
</dbReference>
<organism evidence="2 3">
    <name type="scientific">Nitrosopumilus maritimus (strain SCM1)</name>
    <dbReference type="NCBI Taxonomy" id="436308"/>
    <lineage>
        <taxon>Archaea</taxon>
        <taxon>Nitrososphaerota</taxon>
        <taxon>Nitrososphaeria</taxon>
        <taxon>Nitrosopumilales</taxon>
        <taxon>Nitrosopumilaceae</taxon>
        <taxon>Nitrosopumilus</taxon>
    </lineage>
</organism>
<reference evidence="2 3" key="1">
    <citation type="journal article" date="2010" name="Proc. Natl. Acad. Sci. U.S.A.">
        <title>Nitrosopumilus maritimus genome reveals unique mechanisms for nitrification and autotrophy in globally distributed marine crenarchaea.</title>
        <authorList>
            <person name="Walker C.B."/>
            <person name="de la Torre J.R."/>
            <person name="Klotz M.G."/>
            <person name="Urakawa H."/>
            <person name="Pinel N."/>
            <person name="Arp D.J."/>
            <person name="Brochier-Armanet C."/>
            <person name="Chain P.S."/>
            <person name="Chan P.P."/>
            <person name="Gollabgir A."/>
            <person name="Hemp J."/>
            <person name="Hugler M."/>
            <person name="Karr E.A."/>
            <person name="Konneke M."/>
            <person name="Shin M."/>
            <person name="Lawton T.J."/>
            <person name="Lowe T."/>
            <person name="Martens-Habbena W."/>
            <person name="Sayavedra-Soto L.A."/>
            <person name="Lang D."/>
            <person name="Sievert S.M."/>
            <person name="Rosenzweig A.C."/>
            <person name="Manning G."/>
            <person name="Stahl D.A."/>
        </authorList>
    </citation>
    <scope>NUCLEOTIDE SEQUENCE [LARGE SCALE GENOMIC DNA]</scope>
    <source>
        <strain evidence="2 3">SCM1</strain>
    </source>
</reference>
<dbReference type="GeneID" id="5774271"/>
<dbReference type="Gene3D" id="3.30.60.30">
    <property type="match status" value="1"/>
</dbReference>
<dbReference type="EMBL" id="CP000866">
    <property type="protein sequence ID" value="ABX12911.1"/>
    <property type="molecule type" value="Genomic_DNA"/>
</dbReference>
<dbReference type="InterPro" id="IPR002350">
    <property type="entry name" value="Kazal_dom"/>
</dbReference>
<dbReference type="EnsemblBacteria" id="ABX12911">
    <property type="protein sequence ID" value="ABX12911"/>
    <property type="gene ID" value="Nmar_1015"/>
</dbReference>